<feature type="region of interest" description="Disordered" evidence="1">
    <location>
        <begin position="1"/>
        <end position="68"/>
    </location>
</feature>
<dbReference type="EMBL" id="AOKY01000251">
    <property type="protein sequence ID" value="KDB24609.1"/>
    <property type="molecule type" value="Genomic_DNA"/>
</dbReference>
<feature type="compositionally biased region" description="Basic residues" evidence="1">
    <location>
        <begin position="195"/>
        <end position="208"/>
    </location>
</feature>
<feature type="compositionally biased region" description="Basic residues" evidence="1">
    <location>
        <begin position="36"/>
        <end position="46"/>
    </location>
</feature>
<dbReference type="OrthoDB" id="2537141at2759"/>
<evidence type="ECO:0000313" key="3">
    <source>
        <dbReference type="Proteomes" id="UP000024533"/>
    </source>
</evidence>
<dbReference type="OMA" id="NRPWPSV"/>
<feature type="compositionally biased region" description="Polar residues" evidence="1">
    <location>
        <begin position="254"/>
        <end position="266"/>
    </location>
</feature>
<feature type="region of interest" description="Disordered" evidence="1">
    <location>
        <begin position="535"/>
        <end position="597"/>
    </location>
</feature>
<accession>A0A059J9Y2</accession>
<comment type="caution">
    <text evidence="2">The sequence shown here is derived from an EMBL/GenBank/DDBJ whole genome shotgun (WGS) entry which is preliminary data.</text>
</comment>
<proteinExistence type="predicted"/>
<feature type="region of interest" description="Disordered" evidence="1">
    <location>
        <begin position="232"/>
        <end position="266"/>
    </location>
</feature>
<dbReference type="Proteomes" id="UP000024533">
    <property type="component" value="Unassembled WGS sequence"/>
</dbReference>
<dbReference type="AlphaFoldDB" id="A0A059J9Y2"/>
<dbReference type="HOGENOM" id="CLU_032508_0_0_1"/>
<organism evidence="2 3">
    <name type="scientific">Trichophyton interdigitale (strain MR816)</name>
    <dbReference type="NCBI Taxonomy" id="1215338"/>
    <lineage>
        <taxon>Eukaryota</taxon>
        <taxon>Fungi</taxon>
        <taxon>Dikarya</taxon>
        <taxon>Ascomycota</taxon>
        <taxon>Pezizomycotina</taxon>
        <taxon>Eurotiomycetes</taxon>
        <taxon>Eurotiomycetidae</taxon>
        <taxon>Onygenales</taxon>
        <taxon>Arthrodermataceae</taxon>
        <taxon>Trichophyton</taxon>
    </lineage>
</organism>
<protein>
    <submittedName>
        <fullName evidence="2">Uncharacterized protein</fullName>
    </submittedName>
</protein>
<gene>
    <name evidence="2" type="ORF">H109_03527</name>
</gene>
<feature type="compositionally biased region" description="Basic and acidic residues" evidence="1">
    <location>
        <begin position="26"/>
        <end position="35"/>
    </location>
</feature>
<reference evidence="2 3" key="1">
    <citation type="submission" date="2014-02" db="EMBL/GenBank/DDBJ databases">
        <title>The Genome Sequence of Trichophyton interdigitale MR816.</title>
        <authorList>
            <consortium name="The Broad Institute Genomics Platform"/>
            <person name="Cuomo C.A."/>
            <person name="White T.C."/>
            <person name="Graser Y."/>
            <person name="Martinez-Rossi N."/>
            <person name="Heitman J."/>
            <person name="Young S.K."/>
            <person name="Zeng Q."/>
            <person name="Gargeya S."/>
            <person name="Abouelleil A."/>
            <person name="Alvarado L."/>
            <person name="Chapman S.B."/>
            <person name="Gainer-Dewar J."/>
            <person name="Goldberg J."/>
            <person name="Griggs A."/>
            <person name="Gujja S."/>
            <person name="Hansen M."/>
            <person name="Howarth C."/>
            <person name="Imamovic A."/>
            <person name="Larimer J."/>
            <person name="Martinez D."/>
            <person name="Murphy C."/>
            <person name="Pearson M.D."/>
            <person name="Persinoti G."/>
            <person name="Poon T."/>
            <person name="Priest M."/>
            <person name="Roberts A.D."/>
            <person name="Saif S."/>
            <person name="Shea T.D."/>
            <person name="Sykes S.N."/>
            <person name="Wortman J."/>
            <person name="Nusbaum C."/>
            <person name="Birren B."/>
        </authorList>
    </citation>
    <scope>NUCLEOTIDE SEQUENCE [LARGE SCALE GENOMIC DNA]</scope>
    <source>
        <strain evidence="2 3">MR816</strain>
    </source>
</reference>
<feature type="region of interest" description="Disordered" evidence="1">
    <location>
        <begin position="173"/>
        <end position="217"/>
    </location>
</feature>
<evidence type="ECO:0000256" key="1">
    <source>
        <dbReference type="SAM" id="MobiDB-lite"/>
    </source>
</evidence>
<feature type="compositionally biased region" description="Pro residues" evidence="1">
    <location>
        <begin position="554"/>
        <end position="565"/>
    </location>
</feature>
<name>A0A059J9Y2_TRIIM</name>
<evidence type="ECO:0000313" key="2">
    <source>
        <dbReference type="EMBL" id="KDB24609.1"/>
    </source>
</evidence>
<dbReference type="STRING" id="1215338.A0A059J9Y2"/>
<feature type="compositionally biased region" description="Basic and acidic residues" evidence="1">
    <location>
        <begin position="371"/>
        <end position="383"/>
    </location>
</feature>
<keyword evidence="3" id="KW-1185">Reference proteome</keyword>
<feature type="region of interest" description="Disordered" evidence="1">
    <location>
        <begin position="360"/>
        <end position="383"/>
    </location>
</feature>
<sequence length="597" mass="66862">MGVHSSPRPDRLGKNPRYQRQPRRKTREDRYEPRTGRRPSKTHRQVKRLESGRKSGSTTIKDNFKPPNISQERLTLSVAAGGLFRRGRASSPVIRNEPVPDLSFPELNFLSSHSKTRFDPIPHCADLDKINPLQPSQQNTISKYFSPSQPKNPQHPVCKRLKNPCDLELPISIKNKAPPGSITDPRHSISPTSWSKKRPRNPNSCRKRTLSEVGSSIAGSEQSTTYYTWSRTNSKISSSDPKEPCQAGGVSGQLRRSNSAGSSQMDSKVQDMLFHNAYISNTFEHTGTHPPKSYSLEGLFRKAAETSPIPYQTNISPSSHTPSATRVQVQLHRNQLPKSRETLTQEPSWRQCYRSDKAGKRGANMLSSPRCSHEELPPSSKETEIKMRSSLGQISNRPWPSVEDIPRPAIYGCPPDYGYTNNLTISRPRYCPPRHGSYPSDHEAGNDNVQRPLSQGSQKMLTCQSSNIRFASGTGTPLKIPSLQLPGHSAAFSRQYRLYGSPPPFNLPKNPPSETIDLGIQSSRRDSSIHLLDDETQSLRTPSEPDRDLLCTPPSQPRTPSPLQPTDPATPGKQNIQTDIEDPNFEPSHFWRPNKLY</sequence>